<sequence>MSRTPEHARRLFAQDTGQTTVLTLGVLTLALMLIAVIGGATAVNLEARKLLAAADGAASAAVVEAQISGAGNRHPVPRLQEAQIRAAAEQYLLQTGADRRFDELRVSRAWTSDGAQTAHLELTAEVPLPVIRWVLPASVRVSAESHARVSLNR</sequence>
<keyword evidence="3" id="KW-1185">Reference proteome</keyword>
<comment type="caution">
    <text evidence="2">The sequence shown here is derived from an EMBL/GenBank/DDBJ whole genome shotgun (WGS) entry which is preliminary data.</text>
</comment>
<organism evidence="2 3">
    <name type="scientific">Nesterenkonia flava</name>
    <dbReference type="NCBI Taxonomy" id="469799"/>
    <lineage>
        <taxon>Bacteria</taxon>
        <taxon>Bacillati</taxon>
        <taxon>Actinomycetota</taxon>
        <taxon>Actinomycetes</taxon>
        <taxon>Micrococcales</taxon>
        <taxon>Micrococcaceae</taxon>
        <taxon>Nesterenkonia</taxon>
    </lineage>
</organism>
<reference evidence="3" key="1">
    <citation type="submission" date="2023-07" db="EMBL/GenBank/DDBJ databases">
        <title>Description of three actinobacteria isolated from air of manufacturing shop in a pharmaceutical factory.</title>
        <authorList>
            <person name="Zhang D.-F."/>
        </authorList>
    </citation>
    <scope>NUCLEOTIDE SEQUENCE [LARGE SCALE GENOMIC DNA]</scope>
    <source>
        <strain evidence="3">CCTCC AB 207010</strain>
    </source>
</reference>
<keyword evidence="1" id="KW-1133">Transmembrane helix</keyword>
<gene>
    <name evidence="2" type="ORF">RH857_05775</name>
</gene>
<evidence type="ECO:0008006" key="4">
    <source>
        <dbReference type="Google" id="ProtNLM"/>
    </source>
</evidence>
<proteinExistence type="predicted"/>
<evidence type="ECO:0000313" key="3">
    <source>
        <dbReference type="Proteomes" id="UP001260872"/>
    </source>
</evidence>
<dbReference type="Proteomes" id="UP001260872">
    <property type="component" value="Unassembled WGS sequence"/>
</dbReference>
<dbReference type="EMBL" id="JAVKGT010000011">
    <property type="protein sequence ID" value="MDR5711642.1"/>
    <property type="molecule type" value="Genomic_DNA"/>
</dbReference>
<evidence type="ECO:0000313" key="2">
    <source>
        <dbReference type="EMBL" id="MDR5711642.1"/>
    </source>
</evidence>
<protein>
    <recommendedName>
        <fullName evidence="4">Flp pilus-assembly TadG-like N-terminal domain-containing protein</fullName>
    </recommendedName>
</protein>
<evidence type="ECO:0000256" key="1">
    <source>
        <dbReference type="SAM" id="Phobius"/>
    </source>
</evidence>
<dbReference type="RefSeq" id="WP_310537024.1">
    <property type="nucleotide sequence ID" value="NZ_BAAAOC010000009.1"/>
</dbReference>
<feature type="transmembrane region" description="Helical" evidence="1">
    <location>
        <begin position="21"/>
        <end position="43"/>
    </location>
</feature>
<keyword evidence="1" id="KW-0472">Membrane</keyword>
<keyword evidence="1" id="KW-0812">Transmembrane</keyword>
<accession>A0ABU1FSJ3</accession>
<name>A0ABU1FSJ3_9MICC</name>